<dbReference type="Gene3D" id="3.40.50.12780">
    <property type="entry name" value="N-terminal domain of ligase-like"/>
    <property type="match status" value="3"/>
</dbReference>
<dbReference type="InterPro" id="IPR025110">
    <property type="entry name" value="AMP-bd_C"/>
</dbReference>
<dbReference type="InterPro" id="IPR016024">
    <property type="entry name" value="ARM-type_fold"/>
</dbReference>
<dbReference type="InterPro" id="IPR001242">
    <property type="entry name" value="Condensation_dom"/>
</dbReference>
<dbReference type="Gene3D" id="3.30.300.30">
    <property type="match status" value="3"/>
</dbReference>
<dbReference type="InterPro" id="IPR009081">
    <property type="entry name" value="PP-bd_ACP"/>
</dbReference>
<sequence>MYFLLKALKDEKMNVVELLHPLIDDCRTQLGDETLILALQMIQVDSNHRSVESSTKCEFGEKLLPISRIIHGRKIIAYYKQILHIISQPCINIENLLQTMQSIEDLLQYQFENSINRVWKSKCKLSTLIEFDYKNDGIIADKELLHSIAQTLIIHTGKEALISAIANVLFPIAISGKIFIFCESNCGNNSLLNIRIFDEDGWKVAELLSVVMTDEGSSRTSSDEVRKAEISAELISSTYDTDKLLQTTTKRRENMTSTVLAIGKSSPQADQMSTSDRISKQTNVIIGNENIAKCEETRSTLPQSIENGPHKVVDHDAKLVNIMNSNDGIGKDLLLRKDVAYGKCDAIRRYDHTRSCLSNGYGEENKSCVEEEEPRNVDGQAVLKVSYRHENDNGIRARIRRILSKFTFGECNEDKTFMWHGLDSLKLANFESELKDEFAREFNIPYGCTFRHDTISKLTDYFKKLMKMKLSIDISNRLDYDQIDREVKKSILNDGSIPLSSAQGRLIFMAKYEPENDQQFIEKISIKIANLHIRRLTIAINKLIAHQNILRTAYVTTAQQVLSLTESHFVIRIYDERNKENEKPMNIFVAPPLRVFLRIINSDYCLELQQHHISTDGFSITLLMRELKIFYSGERTLKKLNFHYAHFAIMEKKRLQNVTYVEKRRNYWMRIFQNFHSQKLFTDKIKKSIQTYKGRTIEYKFNEIDAHILQHLAEFFNVTEFTLILTFYHLLISILFNLNDFCTGISVAERYDKQLQSLAGCLVNIVPIRLEIDSSAFVSALIKKMANIINESIHNQLPFEYLLKLLSIERDISSSPLFQIFFIMDVIEASNNQDHSSNNEHLNGVILEQQSGFAKYDQVWYFIKNAHNLTLKIEYNIDLFYRNSIEKLLNDFLRLIRIIGKNPSAEISTIDLQANMEKLLLHEMRVNNRRDFPLFRTPIEIITAQNHMNVYSNRLIDKEVIFSNIFIEKRSNQSALAISQYFLQHWGEQQRADSTFIILTHRTLELIIILLAVWKCHFAIVPLCVDWPKQKIRSILKSLPYPSIITSGDFLNGEELKMECLYINLTELFDRSRSYSPTLMRKSLLLNDLAYITYTSGSTGPPKGVCTELLGLNNLTANYTESLAMNRWNSVYQVVNHSFDIFFADLLEAFMNGATLVLANEKIPNAKEIMDITHAYIMPAYLSTLDEKAMEILQKADAINFGGDRIETAFLKRGITSGLNLYQQYGLTEVSIYSTLHKIKSMDSKNCMGKSLNNVNFTIRVSNDYYALGRRGICCISGIGLSRGYINDEKLTASKYTVSYRLLKEEAILSYDRRYFITGDLTEMNENGELKFYGRADNQIKIRGQMVDVVDIEEILCTLPMIESCVVTTQTLKKSFVLIAHIIVGKKFQTIEESQIRNSIIEILTEKIPSFMIPSYFYFVDKFPLNSNGKIDRERLQKIDQPIQRPIMIHDQHPPILNEVEMSICRIFSDILELPSITLEDSFFANGGDSLKALLAIQRIDDEFVDLNIPQSEIDAFCDRYHCTVFIYLLSGYVHLMRALSGQRKFLIGTTSANRERENSHTVGFFANSLPLNVTTEFSSLAELIDSLQLMCIDCLQHQDIPFEVIIEQLNPKRDPSRAPLFQHSIVFHSASPSELPKIDGLSIEVEEIHSAEAKYDQTWFFQMINSTIRLQVEYSSALFHESTIKKYITSYITIAKNLLNAKELDEISFITNEERINEQLKNHRTDTPRTSLGHLFTGQCQLTDDMKMMIWNEDDTTSGITYKEAFSFALHLSSIMQQSILRINGTSIIADDCIAIICGDNFLSVLSIMAVQLCDCCYCPIDCNYPDQRIDCIQSDSKSVLMLDCDETTIVNDSSCLNVNEIFRRWRSNTGIYDCRKRFKRTSNSDLAYIIYTSGSTGKPKGVCIEQQSIVSVIEYTTRRYHLGARQRCYQFTRLTFDASLAYTFGAATNGATMCMRNENIQAMEDIRRHLPLDILHMTPAVLRAMTPADVKSLEKNVGLWSIGGDKLSAQEMSKVIENGIPLIQVYGPTEVTVFQTTANMKICSHTSTTIGPTISNLFGFVICDNGQQLPSNVKGEFFMVGENVARGYMNGSEMNEKFFARNPFQTREEAIKNINTRGYKSGDIVKRSPSGEMIFYGRKDKQIKVNGYRVELNEIENALCKLTDISSCVAIFQDNTIIIFFEGNTRHSEEELIEFLSHLLPYYMLPSRIIHVEKFPLNQNSKIDKNALSTIIDGNISTASGTMLSNIETKIAGIWCEILKKNQIGVKENFFAIGGHSLLATTICFKIRETLHCECPVRYLFENQTVEKLTKRLFVEIERACREKIQSRRSGQWSSCGQDHRNGDNSKMAEANIEAEMSVIRKQASLNEKLIIMPGSVNYASWKFSDGKDTTQGKMPITFQQGNVQPLHCCLLQKPLLHLYFNNPDGSYSKAYETGFRIQLRIVDRSLLSKCVNRVIMSHDALRTSFLAESKTYLQEIKSGSESFVALRYRHEKTDLFVSNPFDSIPILSFLEEVDNHINFVLRMSHVITDAHSMQIIAEELYTAYNGHQSLPRNANIYANFSKRYRLKVEDIRDENEQYWRSIFTNTDRAIFSTDKPRTPTWNSECSYVTKNLPSLNRVIERISRKNQCSNFVVMIAALGEVLRRRLDQESKIVIGCPVDMRDDPSESSVGFYISTIPIVIEASQSYSTAQLLLHHTAQQVENAIQHSTVSGDFFNSLCDDKELIRCMIILDNFTVDQLSANNYFEISDENSGHTKYELSIFITQRGTDITIKFEYMSSLYYKESITDMISGWAKCINAFERDSTIHNDHLEASRSVDIPSVCSSQLIENASLNSPKNKSLFNHQEQYNYFDMLEIIQQTSNALQQCVIRTTGESLRSDTIIPIISTNSLRTMLICLSIVFTGAAYLPMDRTNPQNRIRQLLEENKVAYYIAEEDYDINSIVAILNEELFKCVPKVGSTFKHRALPDDLAYVIFTSGTTGKPKGVTIKHKAVINLAQQSAYNFSMASSDCVYQFTNFIFDNSILEMIMALSNTSALFIEERSFSTKVFLREIHNSHITHALLFPGLVEMFTCEEVALFAYLRYWIVGAEKLSERLMSEALKNGVNIIQNYGPTETTAYALTKHMKILDNANNLGKPIFNVISMSRKFDGNKAPPLTSGELLIGGIGLMRGYLHKAENFVEYWCKNHKKIQLHPSGDIVKQLRNGDVIFLGRQDEQVKIRGFRIELGEIEATICAINSIQQCKVIVKQEPIPILVAYIVLKDGNSTLEENTVRQYCIQRLPYYMIPTYFLQIQQFPLTNNNKIDVSRLSSMDKIKKKRRRDEPENVLEFQLWLLFKEVLNNECISTADDFFALGGNSLNAMRLVQRIEEDIGVEVDVRSIFQYRRIRQLAAKLDKIRNETKRNTKWIRAIEEQLPIIRYHHIPLSFQQQQILFLSQTRQADYYSLLFVQTFDKSIDYRCLRMAFLRLILRQSSLRTIFTEVNYETTQAILSGTECYFHSHIHSAIPCEMPTFFRWPSSNGTDFISPIYCSISLTREAYTVMLVLSHIISDAWSTRLIESDLSDLYDRITKGKFDEKKLAYSYAHYSIEQHANEDHLLKLANECALKLRNFLGDYQCNRWIFGNRSTTQTMTIKCVQVDFRLNETTSQRVYQCCAKLSTTPFVIFTASIGLSIHKLSGNRTLIIGAPIANRLKSTEAIVGNFLNNLLIVSIAPEIDETLQKYVRSINEKVEDAKRYESVPYCLINDLLVRGMDRSTEALCEIYINCRYNLEDGKTNHLPPSKLHRVPEITSMKNHLNQVQVIGAQRGSPQQYAKCVHPIEVDIDLLDTNFECSIRIRADMGGQEDAESLKKLMQHYLEEVLRSAEKELTLSNVAMQNALAPYSFSPQRLSLSPDEENVDDRIEEKSLKIKLKNLWKECLKINEINDDDDFFLCGGNSLICLKLKRMITEQIGFPIEVEEIFENKIFQNMLMLINAEQNRSIRRNESSTLKIFYGDLMRIHKLLILFHPLVGGVTLPYAALIRKLIPLLEDCTIVGIQHPNTFTLISNEKQLTQSIENLCTFYVDKIIDLVRKADSCVFIGASLGAILAFECATQLLQKGCTIEGIINIDGGGQPSAMPSITFEEHRKQMHNLLLRYTHGEYLNTHIQEAMIDNAWQLLRMVQNYRPKKRIEQRNVEWCVSYLLPRLIMKLGSSKITVRRVTNQMLTTYLKLQPEAVNIVQRILINFLLSRDNEAIVIDEVLNEISNLLIPECRTQNWSILTDGLTRWMLLTSEMKLQEKIAHVLTNINEKSTMSSSRSTNEATTPEKKYRFGIVPTMVSNMLINDAEASTRIAGLEQTKAIIEKISAEDIRKFVPHLHSYFVTLGNVLDDLNFKVVVLCLDVVRLTVERLNGHIAVHEQIINIITAALLTFNASKMNLNAIATLISPLLTDPKRRVRLAAFENFAVLASLSSGRIEALLKIVHEVEHKHRSFGLLNAVTARLSRDCLPRIRYDGLIEYSFPVSLDSSINLRGTTQQSEFLDYEWIMSANNGPSSAFSRSFSPSPIDMGPIRAAAHASSFLRAVRRQSSDERKLPWETDNDYKVISLQF</sequence>
<organism evidence="5 6">
    <name type="scientific">Parascaris univalens</name>
    <name type="common">Nematode worm</name>
    <dbReference type="NCBI Taxonomy" id="6257"/>
    <lineage>
        <taxon>Eukaryota</taxon>
        <taxon>Metazoa</taxon>
        <taxon>Ecdysozoa</taxon>
        <taxon>Nematoda</taxon>
        <taxon>Chromadorea</taxon>
        <taxon>Rhabditida</taxon>
        <taxon>Spirurina</taxon>
        <taxon>Ascaridomorpha</taxon>
        <taxon>Ascaridoidea</taxon>
        <taxon>Ascarididae</taxon>
        <taxon>Parascaris</taxon>
    </lineage>
</organism>
<dbReference type="InterPro" id="IPR000873">
    <property type="entry name" value="AMP-dep_synth/lig_dom"/>
</dbReference>
<keyword evidence="3" id="KW-0597">Phosphoprotein</keyword>
<dbReference type="GO" id="GO:0043041">
    <property type="term" value="P:amino acid activation for nonribosomal peptide biosynthetic process"/>
    <property type="evidence" value="ECO:0007669"/>
    <property type="project" value="TreeGrafter"/>
</dbReference>
<dbReference type="SUPFAM" id="SSF53474">
    <property type="entry name" value="alpha/beta-Hydrolases"/>
    <property type="match status" value="1"/>
</dbReference>
<keyword evidence="5" id="KW-1185">Reference proteome</keyword>
<dbReference type="Pfam" id="PF00668">
    <property type="entry name" value="Condensation"/>
    <property type="match status" value="4"/>
</dbReference>
<dbReference type="PROSITE" id="PS00455">
    <property type="entry name" value="AMP_BINDING"/>
    <property type="match status" value="3"/>
</dbReference>
<feature type="domain" description="Carrier" evidence="4">
    <location>
        <begin position="1455"/>
        <end position="1531"/>
    </location>
</feature>
<dbReference type="InterPro" id="IPR001031">
    <property type="entry name" value="Thioesterase"/>
</dbReference>
<dbReference type="PANTHER" id="PTHR45527:SF1">
    <property type="entry name" value="FATTY ACID SYNTHASE"/>
    <property type="match status" value="1"/>
</dbReference>
<dbReference type="InterPro" id="IPR042099">
    <property type="entry name" value="ANL_N_sf"/>
</dbReference>
<evidence type="ECO:0000256" key="1">
    <source>
        <dbReference type="ARBA" id="ARBA00012480"/>
    </source>
</evidence>
<dbReference type="NCBIfam" id="NF003417">
    <property type="entry name" value="PRK04813.1"/>
    <property type="match status" value="3"/>
</dbReference>
<dbReference type="EC" id="3.1.2.14" evidence="1"/>
<dbReference type="SUPFAM" id="SSF47336">
    <property type="entry name" value="ACP-like"/>
    <property type="match status" value="4"/>
</dbReference>
<dbReference type="Gene3D" id="3.30.559.30">
    <property type="entry name" value="Nonribosomal peptide synthetase, condensation domain"/>
    <property type="match status" value="4"/>
</dbReference>
<dbReference type="InterPro" id="IPR020845">
    <property type="entry name" value="AMP-binding_CS"/>
</dbReference>
<protein>
    <recommendedName>
        <fullName evidence="1">oleoyl-[acyl-carrier-protein] hydrolase</fullName>
        <ecNumber evidence="1">3.1.2.14</ecNumber>
    </recommendedName>
</protein>
<dbReference type="Pfam" id="PF00501">
    <property type="entry name" value="AMP-binding"/>
    <property type="match status" value="3"/>
</dbReference>
<dbReference type="InterPro" id="IPR006162">
    <property type="entry name" value="Ppantetheine_attach_site"/>
</dbReference>
<feature type="domain" description="Carrier" evidence="4">
    <location>
        <begin position="3323"/>
        <end position="3398"/>
    </location>
</feature>
<dbReference type="SUPFAM" id="SSF52777">
    <property type="entry name" value="CoA-dependent acyltransferases"/>
    <property type="match status" value="7"/>
</dbReference>
<dbReference type="SUPFAM" id="SSF48371">
    <property type="entry name" value="ARM repeat"/>
    <property type="match status" value="1"/>
</dbReference>
<feature type="domain" description="Carrier" evidence="4">
    <location>
        <begin position="3902"/>
        <end position="3977"/>
    </location>
</feature>
<accession>A0A915C3F8</accession>
<dbReference type="InterPro" id="IPR029058">
    <property type="entry name" value="AB_hydrolase_fold"/>
</dbReference>
<dbReference type="SUPFAM" id="SSF56801">
    <property type="entry name" value="Acetyl-CoA synthetase-like"/>
    <property type="match status" value="3"/>
</dbReference>
<dbReference type="Gene3D" id="3.30.559.10">
    <property type="entry name" value="Chloramphenicol acetyltransferase-like domain"/>
    <property type="match status" value="3"/>
</dbReference>
<dbReference type="PROSITE" id="PS00012">
    <property type="entry name" value="PHOSPHOPANTETHEINE"/>
    <property type="match status" value="2"/>
</dbReference>
<dbReference type="PROSITE" id="PS50075">
    <property type="entry name" value="CARRIER"/>
    <property type="match status" value="4"/>
</dbReference>
<dbReference type="PANTHER" id="PTHR45527">
    <property type="entry name" value="NONRIBOSOMAL PEPTIDE SYNTHETASE"/>
    <property type="match status" value="1"/>
</dbReference>
<evidence type="ECO:0000256" key="3">
    <source>
        <dbReference type="ARBA" id="ARBA00022553"/>
    </source>
</evidence>
<dbReference type="GO" id="GO:0044550">
    <property type="term" value="P:secondary metabolite biosynthetic process"/>
    <property type="evidence" value="ECO:0007669"/>
    <property type="project" value="TreeGrafter"/>
</dbReference>
<dbReference type="InterPro" id="IPR011989">
    <property type="entry name" value="ARM-like"/>
</dbReference>
<dbReference type="Gene3D" id="1.10.1200.10">
    <property type="entry name" value="ACP-like"/>
    <property type="match status" value="4"/>
</dbReference>
<dbReference type="InterPro" id="IPR036736">
    <property type="entry name" value="ACP-like_sf"/>
</dbReference>
<evidence type="ECO:0000259" key="4">
    <source>
        <dbReference type="PROSITE" id="PS50075"/>
    </source>
</evidence>
<feature type="domain" description="Carrier" evidence="4">
    <location>
        <begin position="2244"/>
        <end position="2319"/>
    </location>
</feature>
<dbReference type="GO" id="GO:0005737">
    <property type="term" value="C:cytoplasm"/>
    <property type="evidence" value="ECO:0007669"/>
    <property type="project" value="TreeGrafter"/>
</dbReference>
<dbReference type="InterPro" id="IPR045851">
    <property type="entry name" value="AMP-bd_C_sf"/>
</dbReference>
<proteinExistence type="predicted"/>
<dbReference type="Pfam" id="PF00975">
    <property type="entry name" value="Thioesterase"/>
    <property type="match status" value="1"/>
</dbReference>
<dbReference type="GO" id="GO:0031177">
    <property type="term" value="F:phosphopantetheine binding"/>
    <property type="evidence" value="ECO:0007669"/>
    <property type="project" value="TreeGrafter"/>
</dbReference>
<dbReference type="Gene3D" id="3.40.50.1820">
    <property type="entry name" value="alpha/beta hydrolase"/>
    <property type="match status" value="1"/>
</dbReference>
<dbReference type="Proteomes" id="UP000887569">
    <property type="component" value="Unplaced"/>
</dbReference>
<evidence type="ECO:0000313" key="6">
    <source>
        <dbReference type="WBParaSite" id="PgR085_g002_t01"/>
    </source>
</evidence>
<dbReference type="InterPro" id="IPR023213">
    <property type="entry name" value="CAT-like_dom_sf"/>
</dbReference>
<dbReference type="WBParaSite" id="PgR085_g002_t01">
    <property type="protein sequence ID" value="PgR085_g002_t01"/>
    <property type="gene ID" value="PgR085_g002"/>
</dbReference>
<dbReference type="GO" id="GO:0016297">
    <property type="term" value="F:fatty acyl-[ACP] hydrolase activity"/>
    <property type="evidence" value="ECO:0007669"/>
    <property type="project" value="UniProtKB-EC"/>
</dbReference>
<evidence type="ECO:0000313" key="5">
    <source>
        <dbReference type="Proteomes" id="UP000887569"/>
    </source>
</evidence>
<name>A0A915C3F8_PARUN</name>
<keyword evidence="2" id="KW-0596">Phosphopantetheine</keyword>
<dbReference type="Gene3D" id="1.25.10.10">
    <property type="entry name" value="Leucine-rich Repeat Variant"/>
    <property type="match status" value="2"/>
</dbReference>
<evidence type="ECO:0000256" key="2">
    <source>
        <dbReference type="ARBA" id="ARBA00022450"/>
    </source>
</evidence>
<dbReference type="Pfam" id="PF13193">
    <property type="entry name" value="AMP-binding_C"/>
    <property type="match status" value="2"/>
</dbReference>
<dbReference type="Pfam" id="PF00550">
    <property type="entry name" value="PP-binding"/>
    <property type="match status" value="3"/>
</dbReference>
<reference evidence="6" key="1">
    <citation type="submission" date="2022-11" db="UniProtKB">
        <authorList>
            <consortium name="WormBaseParasite"/>
        </authorList>
    </citation>
    <scope>IDENTIFICATION</scope>
</reference>